<dbReference type="EMBL" id="JAQQWK010000006">
    <property type="protein sequence ID" value="KAK8038699.1"/>
    <property type="molecule type" value="Genomic_DNA"/>
</dbReference>
<keyword evidence="1" id="KW-0812">Transmembrane</keyword>
<feature type="transmembrane region" description="Helical" evidence="1">
    <location>
        <begin position="114"/>
        <end position="134"/>
    </location>
</feature>
<sequence>MDSLSHPKLSITEYLESQSSNQGILRVAECGYNITPMTACETTNVAPVFLLNPVACLWITVSWIIMSTTYSRAAIKTQSGMIRQKGSQTRDAKCETFLETRVGKWLLIRGLRVLQFYLVLFHFMWSFLLIFNMATSLQALIFRESSVEWTVGQIMALAVWVPVLFSLGFILLFGIQGTSEVRIPAPYRITNSHTPPKAEAGTSQQQA</sequence>
<evidence type="ECO:0000313" key="3">
    <source>
        <dbReference type="Proteomes" id="UP001444661"/>
    </source>
</evidence>
<dbReference type="Proteomes" id="UP001444661">
    <property type="component" value="Unassembled WGS sequence"/>
</dbReference>
<accession>A0ABR1SWK0</accession>
<evidence type="ECO:0000313" key="2">
    <source>
        <dbReference type="EMBL" id="KAK8038699.1"/>
    </source>
</evidence>
<feature type="transmembrane region" description="Helical" evidence="1">
    <location>
        <begin position="45"/>
        <end position="66"/>
    </location>
</feature>
<evidence type="ECO:0000256" key="1">
    <source>
        <dbReference type="SAM" id="Phobius"/>
    </source>
</evidence>
<organism evidence="2 3">
    <name type="scientific">Apiospora rasikravindrae</name>
    <dbReference type="NCBI Taxonomy" id="990691"/>
    <lineage>
        <taxon>Eukaryota</taxon>
        <taxon>Fungi</taxon>
        <taxon>Dikarya</taxon>
        <taxon>Ascomycota</taxon>
        <taxon>Pezizomycotina</taxon>
        <taxon>Sordariomycetes</taxon>
        <taxon>Xylariomycetidae</taxon>
        <taxon>Amphisphaeriales</taxon>
        <taxon>Apiosporaceae</taxon>
        <taxon>Apiospora</taxon>
    </lineage>
</organism>
<name>A0ABR1SWK0_9PEZI</name>
<proteinExistence type="predicted"/>
<reference evidence="2 3" key="1">
    <citation type="submission" date="2023-01" db="EMBL/GenBank/DDBJ databases">
        <title>Analysis of 21 Apiospora genomes using comparative genomics revels a genus with tremendous synthesis potential of carbohydrate active enzymes and secondary metabolites.</title>
        <authorList>
            <person name="Sorensen T."/>
        </authorList>
    </citation>
    <scope>NUCLEOTIDE SEQUENCE [LARGE SCALE GENOMIC DNA]</scope>
    <source>
        <strain evidence="2 3">CBS 33761</strain>
    </source>
</reference>
<feature type="transmembrane region" description="Helical" evidence="1">
    <location>
        <begin position="154"/>
        <end position="175"/>
    </location>
</feature>
<keyword evidence="3" id="KW-1185">Reference proteome</keyword>
<comment type="caution">
    <text evidence="2">The sequence shown here is derived from an EMBL/GenBank/DDBJ whole genome shotgun (WGS) entry which is preliminary data.</text>
</comment>
<keyword evidence="1" id="KW-1133">Transmembrane helix</keyword>
<keyword evidence="1" id="KW-0472">Membrane</keyword>
<gene>
    <name evidence="2" type="ORF">PG993_007110</name>
</gene>
<protein>
    <submittedName>
        <fullName evidence="2">Uncharacterized protein</fullName>
    </submittedName>
</protein>